<feature type="region of interest" description="Disordered" evidence="1">
    <location>
        <begin position="66"/>
        <end position="120"/>
    </location>
</feature>
<evidence type="ECO:0000259" key="2">
    <source>
        <dbReference type="SMART" id="SM00507"/>
    </source>
</evidence>
<evidence type="ECO:0000256" key="1">
    <source>
        <dbReference type="SAM" id="MobiDB-lite"/>
    </source>
</evidence>
<keyword evidence="4" id="KW-1185">Reference proteome</keyword>
<keyword evidence="3" id="KW-0255">Endonuclease</keyword>
<proteinExistence type="predicted"/>
<keyword evidence="3" id="KW-0378">Hydrolase</keyword>
<feature type="compositionally biased region" description="Polar residues" evidence="1">
    <location>
        <begin position="84"/>
        <end position="93"/>
    </location>
</feature>
<feature type="compositionally biased region" description="Low complexity" evidence="1">
    <location>
        <begin position="103"/>
        <end position="120"/>
    </location>
</feature>
<dbReference type="GO" id="GO:0003676">
    <property type="term" value="F:nucleic acid binding"/>
    <property type="evidence" value="ECO:0007669"/>
    <property type="project" value="InterPro"/>
</dbReference>
<dbReference type="AlphaFoldDB" id="A0A927E4H5"/>
<organism evidence="3 4">
    <name type="scientific">Bosea spartocytisi</name>
    <dbReference type="NCBI Taxonomy" id="2773451"/>
    <lineage>
        <taxon>Bacteria</taxon>
        <taxon>Pseudomonadati</taxon>
        <taxon>Pseudomonadota</taxon>
        <taxon>Alphaproteobacteria</taxon>
        <taxon>Hyphomicrobiales</taxon>
        <taxon>Boseaceae</taxon>
        <taxon>Bosea</taxon>
    </lineage>
</organism>
<gene>
    <name evidence="3" type="ORF">IED13_00910</name>
</gene>
<evidence type="ECO:0000313" key="3">
    <source>
        <dbReference type="EMBL" id="MBD3844238.1"/>
    </source>
</evidence>
<name>A0A927E4H5_9HYPH</name>
<dbReference type="Gene3D" id="1.10.30.50">
    <property type="match status" value="1"/>
</dbReference>
<comment type="caution">
    <text evidence="3">The sequence shown here is derived from an EMBL/GenBank/DDBJ whole genome shotgun (WGS) entry which is preliminary data.</text>
</comment>
<protein>
    <submittedName>
        <fullName evidence="3">HNH endonuclease</fullName>
    </submittedName>
</protein>
<dbReference type="CDD" id="cd00085">
    <property type="entry name" value="HNHc"/>
    <property type="match status" value="1"/>
</dbReference>
<dbReference type="SMART" id="SM00507">
    <property type="entry name" value="HNHc"/>
    <property type="match status" value="1"/>
</dbReference>
<keyword evidence="3" id="KW-0540">Nuclease</keyword>
<dbReference type="InterPro" id="IPR002711">
    <property type="entry name" value="HNH"/>
</dbReference>
<accession>A0A927E4H5</accession>
<dbReference type="Proteomes" id="UP000619295">
    <property type="component" value="Unassembled WGS sequence"/>
</dbReference>
<dbReference type="GO" id="GO:0008270">
    <property type="term" value="F:zinc ion binding"/>
    <property type="evidence" value="ECO:0007669"/>
    <property type="project" value="InterPro"/>
</dbReference>
<dbReference type="EMBL" id="JACXWY010000001">
    <property type="protein sequence ID" value="MBD3844238.1"/>
    <property type="molecule type" value="Genomic_DNA"/>
</dbReference>
<reference evidence="3" key="1">
    <citation type="submission" date="2020-09" db="EMBL/GenBank/DDBJ databases">
        <title>Bosea spartocytisi sp. nov. a root nodule endophyte of Spartocytisus supranubius in the high mountain ecosystem fo the Teide National Park (Canary Islands, Spain).</title>
        <authorList>
            <person name="Pulido-Suarez L."/>
            <person name="Peix A."/>
            <person name="Igual J.M."/>
            <person name="Socas-Perez N."/>
            <person name="Velazquez E."/>
            <person name="Flores-Felix J.D."/>
            <person name="Leon-Barrios M."/>
        </authorList>
    </citation>
    <scope>NUCLEOTIDE SEQUENCE</scope>
    <source>
        <strain evidence="3">SSUT16</strain>
    </source>
</reference>
<feature type="domain" description="HNH nuclease" evidence="2">
    <location>
        <begin position="8"/>
        <end position="61"/>
    </location>
</feature>
<dbReference type="Pfam" id="PF01844">
    <property type="entry name" value="HNH"/>
    <property type="match status" value="1"/>
</dbReference>
<evidence type="ECO:0000313" key="4">
    <source>
        <dbReference type="Proteomes" id="UP000619295"/>
    </source>
</evidence>
<dbReference type="InterPro" id="IPR003615">
    <property type="entry name" value="HNH_nuc"/>
</dbReference>
<dbReference type="RefSeq" id="WP_191123054.1">
    <property type="nucleotide sequence ID" value="NZ_JACXWY010000001.1"/>
</dbReference>
<dbReference type="GO" id="GO:0004519">
    <property type="term" value="F:endonuclease activity"/>
    <property type="evidence" value="ECO:0007669"/>
    <property type="project" value="UniProtKB-KW"/>
</dbReference>
<sequence>MRRKRSDTARRAIWLRFNKTCQMCFQPTDERGYDLDHHIPLEIGGDDSDDNLRPLCRPCHRLKTKGDATDIAKARRRQDRHTGTHTPAGSLQSRGFDKRPPQRRASAPLARPLPARRITP</sequence>